<dbReference type="GO" id="GO:0005874">
    <property type="term" value="C:microtubule"/>
    <property type="evidence" value="ECO:0007669"/>
    <property type="project" value="UniProtKB-KW"/>
</dbReference>
<evidence type="ECO:0000256" key="5">
    <source>
        <dbReference type="RuleBase" id="RU003651"/>
    </source>
</evidence>
<evidence type="ECO:0000256" key="2">
    <source>
        <dbReference type="ARBA" id="ARBA00022741"/>
    </source>
</evidence>
<dbReference type="InterPro" id="IPR003959">
    <property type="entry name" value="ATPase_AAA_core"/>
</dbReference>
<evidence type="ECO:0000256" key="4">
    <source>
        <dbReference type="ARBA" id="ARBA00023235"/>
    </source>
</evidence>
<keyword evidence="1" id="KW-0493">Microtubule</keyword>
<dbReference type="OrthoDB" id="6141442at2759"/>
<dbReference type="Gene3D" id="3.40.50.300">
    <property type="entry name" value="P-loop containing nucleotide triphosphate hydrolases"/>
    <property type="match status" value="1"/>
</dbReference>
<protein>
    <recommendedName>
        <fullName evidence="6">ATPase AAA-type core domain-containing protein</fullName>
    </recommendedName>
</protein>
<keyword evidence="3 5" id="KW-0067">ATP-binding</keyword>
<dbReference type="InterPro" id="IPR003960">
    <property type="entry name" value="ATPase_AAA_CS"/>
</dbReference>
<evidence type="ECO:0000256" key="3">
    <source>
        <dbReference type="ARBA" id="ARBA00022840"/>
    </source>
</evidence>
<dbReference type="EMBL" id="CAAALY010257215">
    <property type="protein sequence ID" value="VEL38213.1"/>
    <property type="molecule type" value="Genomic_DNA"/>
</dbReference>
<dbReference type="PROSITE" id="PS00674">
    <property type="entry name" value="AAA"/>
    <property type="match status" value="1"/>
</dbReference>
<feature type="domain" description="ATPase AAA-type core" evidence="6">
    <location>
        <begin position="7"/>
        <end position="36"/>
    </location>
</feature>
<keyword evidence="8" id="KW-1185">Reference proteome</keyword>
<comment type="caution">
    <text evidence="7">The sequence shown here is derived from an EMBL/GenBank/DDBJ whole genome shotgun (WGS) entry which is preliminary data.</text>
</comment>
<dbReference type="InterPro" id="IPR050304">
    <property type="entry name" value="MT-severing_AAA_ATPase"/>
</dbReference>
<dbReference type="Proteomes" id="UP000784294">
    <property type="component" value="Unassembled WGS sequence"/>
</dbReference>
<dbReference type="GO" id="GO:0016887">
    <property type="term" value="F:ATP hydrolysis activity"/>
    <property type="evidence" value="ECO:0007669"/>
    <property type="project" value="InterPro"/>
</dbReference>
<keyword evidence="2 5" id="KW-0547">Nucleotide-binding</keyword>
<keyword evidence="4" id="KW-0413">Isomerase</keyword>
<dbReference type="Pfam" id="PF00004">
    <property type="entry name" value="AAA"/>
    <property type="match status" value="1"/>
</dbReference>
<evidence type="ECO:0000313" key="8">
    <source>
        <dbReference type="Proteomes" id="UP000784294"/>
    </source>
</evidence>
<dbReference type="PANTHER" id="PTHR23074">
    <property type="entry name" value="AAA DOMAIN-CONTAINING"/>
    <property type="match status" value="1"/>
</dbReference>
<evidence type="ECO:0000313" key="7">
    <source>
        <dbReference type="EMBL" id="VEL38213.1"/>
    </source>
</evidence>
<dbReference type="GO" id="GO:0000226">
    <property type="term" value="P:microtubule cytoskeleton organization"/>
    <property type="evidence" value="ECO:0007669"/>
    <property type="project" value="UniProtKB-ARBA"/>
</dbReference>
<dbReference type="Gene3D" id="1.10.8.60">
    <property type="match status" value="1"/>
</dbReference>
<evidence type="ECO:0000259" key="6">
    <source>
        <dbReference type="Pfam" id="PF00004"/>
    </source>
</evidence>
<reference evidence="7" key="1">
    <citation type="submission" date="2018-11" db="EMBL/GenBank/DDBJ databases">
        <authorList>
            <consortium name="Pathogen Informatics"/>
        </authorList>
    </citation>
    <scope>NUCLEOTIDE SEQUENCE</scope>
</reference>
<dbReference type="InterPro" id="IPR027417">
    <property type="entry name" value="P-loop_NTPase"/>
</dbReference>
<name>A0A3S5BA40_9PLAT</name>
<dbReference type="GO" id="GO:0016853">
    <property type="term" value="F:isomerase activity"/>
    <property type="evidence" value="ECO:0007669"/>
    <property type="project" value="UniProtKB-KW"/>
</dbReference>
<gene>
    <name evidence="7" type="ORF">PXEA_LOCUS31653</name>
</gene>
<sequence>MVASGSERVLVLTATNRPQELDNAALRRFSRRVFIGMPDETMRLSLLQSLLKDQPKCQRLDKDDLITISR</sequence>
<proteinExistence type="inferred from homology"/>
<organism evidence="7 8">
    <name type="scientific">Protopolystoma xenopodis</name>
    <dbReference type="NCBI Taxonomy" id="117903"/>
    <lineage>
        <taxon>Eukaryota</taxon>
        <taxon>Metazoa</taxon>
        <taxon>Spiralia</taxon>
        <taxon>Lophotrochozoa</taxon>
        <taxon>Platyhelminthes</taxon>
        <taxon>Monogenea</taxon>
        <taxon>Polyopisthocotylea</taxon>
        <taxon>Polystomatidea</taxon>
        <taxon>Polystomatidae</taxon>
        <taxon>Protopolystoma</taxon>
    </lineage>
</organism>
<comment type="similarity">
    <text evidence="5">Belongs to the AAA ATPase family.</text>
</comment>
<dbReference type="SUPFAM" id="SSF52540">
    <property type="entry name" value="P-loop containing nucleoside triphosphate hydrolases"/>
    <property type="match status" value="1"/>
</dbReference>
<dbReference type="GO" id="GO:0005524">
    <property type="term" value="F:ATP binding"/>
    <property type="evidence" value="ECO:0007669"/>
    <property type="project" value="UniProtKB-KW"/>
</dbReference>
<evidence type="ECO:0000256" key="1">
    <source>
        <dbReference type="ARBA" id="ARBA00022701"/>
    </source>
</evidence>
<dbReference type="AlphaFoldDB" id="A0A3S5BA40"/>
<dbReference type="PANTHER" id="PTHR23074:SF86">
    <property type="entry name" value="SPASTIN"/>
    <property type="match status" value="1"/>
</dbReference>
<accession>A0A3S5BA40</accession>